<dbReference type="InterPro" id="IPR046198">
    <property type="entry name" value="DUF6230"/>
</dbReference>
<evidence type="ECO:0000313" key="2">
    <source>
        <dbReference type="EMBL" id="TQF03404.1"/>
    </source>
</evidence>
<dbReference type="Proteomes" id="UP000319103">
    <property type="component" value="Unassembled WGS sequence"/>
</dbReference>
<feature type="compositionally biased region" description="Polar residues" evidence="1">
    <location>
        <begin position="115"/>
        <end position="132"/>
    </location>
</feature>
<reference evidence="2 3" key="1">
    <citation type="submission" date="2019-06" db="EMBL/GenBank/DDBJ databases">
        <title>Description of Kitasatospora acidophila sp. nov. isolated from pine grove soil, and reclassification of Streptomyces novaecaesareae to Kitasatospora novaeceasareae comb. nov.</title>
        <authorList>
            <person name="Kim M.J."/>
        </authorList>
    </citation>
    <scope>NUCLEOTIDE SEQUENCE [LARGE SCALE GENOMIC DNA]</scope>
    <source>
        <strain evidence="2 3">MMS16-CNU292</strain>
    </source>
</reference>
<dbReference type="RefSeq" id="WP_141634050.1">
    <property type="nucleotide sequence ID" value="NZ_VIGB01000003.1"/>
</dbReference>
<dbReference type="OrthoDB" id="4238587at2"/>
<accession>A0A540W4X9</accession>
<protein>
    <submittedName>
        <fullName evidence="2">Cholesterol esterase</fullName>
    </submittedName>
</protein>
<evidence type="ECO:0000313" key="3">
    <source>
        <dbReference type="Proteomes" id="UP000319103"/>
    </source>
</evidence>
<comment type="caution">
    <text evidence="2">The sequence shown here is derived from an EMBL/GenBank/DDBJ whole genome shotgun (WGS) entry which is preliminary data.</text>
</comment>
<evidence type="ECO:0000256" key="1">
    <source>
        <dbReference type="SAM" id="MobiDB-lite"/>
    </source>
</evidence>
<feature type="region of interest" description="Disordered" evidence="1">
    <location>
        <begin position="111"/>
        <end position="132"/>
    </location>
</feature>
<proteinExistence type="predicted"/>
<dbReference type="EMBL" id="VIGB01000003">
    <property type="protein sequence ID" value="TQF03404.1"/>
    <property type="molecule type" value="Genomic_DNA"/>
</dbReference>
<sequence>MSKTYGKTRWKRFALVMVPGIAATAGIGISIAQSTLAASFAVSGQQFKVTVNHLRGSNFAQFGSVDVQADGKSAHPVAVSAFDKATLHDMCQSVVTDLGPLGKWTLQLHAGGAPEQNSTDDQNSYDPSTDPTQIQASNLLIDMTDLNADATFHSINIGQDASTLPGTAAQGYKDIKGGGLPTGAMGFAQSAPKAELHNVQQTAWATSAGTFKLPGLKLNISQGANECY</sequence>
<keyword evidence="3" id="KW-1185">Reference proteome</keyword>
<name>A0A540W4X9_9ACTN</name>
<dbReference type="Pfam" id="PF19741">
    <property type="entry name" value="DUF6230"/>
    <property type="match status" value="1"/>
</dbReference>
<gene>
    <name evidence="2" type="ORF">E6W39_15655</name>
</gene>
<dbReference type="AlphaFoldDB" id="A0A540W4X9"/>
<organism evidence="2 3">
    <name type="scientific">Kitasatospora acidiphila</name>
    <dbReference type="NCBI Taxonomy" id="2567942"/>
    <lineage>
        <taxon>Bacteria</taxon>
        <taxon>Bacillati</taxon>
        <taxon>Actinomycetota</taxon>
        <taxon>Actinomycetes</taxon>
        <taxon>Kitasatosporales</taxon>
        <taxon>Streptomycetaceae</taxon>
        <taxon>Kitasatospora</taxon>
    </lineage>
</organism>